<evidence type="ECO:0000313" key="2">
    <source>
        <dbReference type="Proteomes" id="UP001232148"/>
    </source>
</evidence>
<evidence type="ECO:0000313" key="1">
    <source>
        <dbReference type="EMBL" id="KAK2021440.1"/>
    </source>
</evidence>
<comment type="caution">
    <text evidence="1">The sequence shown here is derived from an EMBL/GenBank/DDBJ whole genome shotgun (WGS) entry which is preliminary data.</text>
</comment>
<dbReference type="AlphaFoldDB" id="A0AAD9H2Z0"/>
<name>A0AAD9H2Z0_9PEZI</name>
<proteinExistence type="predicted"/>
<keyword evidence="2" id="KW-1185">Reference proteome</keyword>
<protein>
    <submittedName>
        <fullName evidence="1">Uncharacterized protein</fullName>
    </submittedName>
</protein>
<dbReference type="EMBL" id="MU843105">
    <property type="protein sequence ID" value="KAK2021440.1"/>
    <property type="molecule type" value="Genomic_DNA"/>
</dbReference>
<reference evidence="1" key="1">
    <citation type="submission" date="2021-06" db="EMBL/GenBank/DDBJ databases">
        <title>Comparative genomics, transcriptomics and evolutionary studies reveal genomic signatures of adaptation to plant cell wall in hemibiotrophic fungi.</title>
        <authorList>
            <consortium name="DOE Joint Genome Institute"/>
            <person name="Baroncelli R."/>
            <person name="Diaz J.F."/>
            <person name="Benocci T."/>
            <person name="Peng M."/>
            <person name="Battaglia E."/>
            <person name="Haridas S."/>
            <person name="Andreopoulos W."/>
            <person name="Labutti K."/>
            <person name="Pangilinan J."/>
            <person name="Floch G.L."/>
            <person name="Makela M.R."/>
            <person name="Henrissat B."/>
            <person name="Grigoriev I.V."/>
            <person name="Crouch J.A."/>
            <person name="De Vries R.P."/>
            <person name="Sukno S.A."/>
            <person name="Thon M.R."/>
        </authorList>
    </citation>
    <scope>NUCLEOTIDE SEQUENCE</scope>
    <source>
        <strain evidence="1">MAFF235873</strain>
    </source>
</reference>
<sequence>MVDGRLALRKSMAIRSGCRVVGNAAERRYRLMSRMAAMQGATQRKEVGDDFGKEDATDEWMELQLPACFGETTRGLGQIEVSAVRGRRAVGRSMNRKRNDDARCLKGSSRRNRCVVFQSETIHSIRQYGGTRTPGHWWPIHGNGEVSSLVGRKAADGQPCIRQSVAQHQPTDPSEDWAAYYEFGTCGGQAGLHDAKKQAKMSKEVVAPSRQTVL</sequence>
<accession>A0AAD9H2Z0</accession>
<dbReference type="Proteomes" id="UP001232148">
    <property type="component" value="Unassembled WGS sequence"/>
</dbReference>
<gene>
    <name evidence="1" type="ORF">LX32DRAFT_687779</name>
</gene>
<organism evidence="1 2">
    <name type="scientific">Colletotrichum zoysiae</name>
    <dbReference type="NCBI Taxonomy" id="1216348"/>
    <lineage>
        <taxon>Eukaryota</taxon>
        <taxon>Fungi</taxon>
        <taxon>Dikarya</taxon>
        <taxon>Ascomycota</taxon>
        <taxon>Pezizomycotina</taxon>
        <taxon>Sordariomycetes</taxon>
        <taxon>Hypocreomycetidae</taxon>
        <taxon>Glomerellales</taxon>
        <taxon>Glomerellaceae</taxon>
        <taxon>Colletotrichum</taxon>
        <taxon>Colletotrichum graminicola species complex</taxon>
    </lineage>
</organism>